<keyword evidence="1" id="KW-0472">Membrane</keyword>
<reference evidence="2 3" key="1">
    <citation type="submission" date="2018-08" db="EMBL/GenBank/DDBJ databases">
        <title>Genome and evolution of the arbuscular mycorrhizal fungus Diversispora epigaea (formerly Glomus versiforme) and its bacterial endosymbionts.</title>
        <authorList>
            <person name="Sun X."/>
            <person name="Fei Z."/>
            <person name="Harrison M."/>
        </authorList>
    </citation>
    <scope>NUCLEOTIDE SEQUENCE [LARGE SCALE GENOMIC DNA]</scope>
    <source>
        <strain evidence="2 3">IT104</strain>
    </source>
</reference>
<dbReference type="AlphaFoldDB" id="A0A397HJT8"/>
<keyword evidence="3" id="KW-1185">Reference proteome</keyword>
<accession>A0A397HJT8</accession>
<comment type="caution">
    <text evidence="2">The sequence shown here is derived from an EMBL/GenBank/DDBJ whole genome shotgun (WGS) entry which is preliminary data.</text>
</comment>
<protein>
    <submittedName>
        <fullName evidence="2">Uncharacterized protein</fullName>
    </submittedName>
</protein>
<organism evidence="2 3">
    <name type="scientific">Diversispora epigaea</name>
    <dbReference type="NCBI Taxonomy" id="1348612"/>
    <lineage>
        <taxon>Eukaryota</taxon>
        <taxon>Fungi</taxon>
        <taxon>Fungi incertae sedis</taxon>
        <taxon>Mucoromycota</taxon>
        <taxon>Glomeromycotina</taxon>
        <taxon>Glomeromycetes</taxon>
        <taxon>Diversisporales</taxon>
        <taxon>Diversisporaceae</taxon>
        <taxon>Diversispora</taxon>
    </lineage>
</organism>
<keyword evidence="1" id="KW-0812">Transmembrane</keyword>
<name>A0A397HJT8_9GLOM</name>
<feature type="transmembrane region" description="Helical" evidence="1">
    <location>
        <begin position="17"/>
        <end position="40"/>
    </location>
</feature>
<keyword evidence="1" id="KW-1133">Transmembrane helix</keyword>
<evidence type="ECO:0000256" key="1">
    <source>
        <dbReference type="SAM" id="Phobius"/>
    </source>
</evidence>
<dbReference type="EMBL" id="PQFF01000316">
    <property type="protein sequence ID" value="RHZ61654.1"/>
    <property type="molecule type" value="Genomic_DNA"/>
</dbReference>
<sequence length="68" mass="8462">MSNIKEYEPKYDYPKQIYIYIFFCMVKMMIILRFYVVYFYKSKINNSQRFGFDLKPNNNYPKPILFGF</sequence>
<evidence type="ECO:0000313" key="2">
    <source>
        <dbReference type="EMBL" id="RHZ61654.1"/>
    </source>
</evidence>
<proteinExistence type="predicted"/>
<gene>
    <name evidence="2" type="ORF">Glove_346g72</name>
</gene>
<evidence type="ECO:0000313" key="3">
    <source>
        <dbReference type="Proteomes" id="UP000266861"/>
    </source>
</evidence>
<dbReference type="Proteomes" id="UP000266861">
    <property type="component" value="Unassembled WGS sequence"/>
</dbReference>